<proteinExistence type="predicted"/>
<accession>A0A6J7UE42</accession>
<protein>
    <submittedName>
        <fullName evidence="1">Unannotated protein</fullName>
    </submittedName>
</protein>
<reference evidence="1" key="1">
    <citation type="submission" date="2020-05" db="EMBL/GenBank/DDBJ databases">
        <authorList>
            <person name="Chiriac C."/>
            <person name="Salcher M."/>
            <person name="Ghai R."/>
            <person name="Kavagutti S V."/>
        </authorList>
    </citation>
    <scope>NUCLEOTIDE SEQUENCE</scope>
</reference>
<name>A0A6J7UE42_9ZZZZ</name>
<sequence length="131" mass="13923">MHGEGALNSDAIGDLAHSESLMNSAALATNHSTLKELRALFVAFDHLYVNLESIAGGEFGDVLTEVGVIDEVGGIHVWSPRTALRVCSTGIAKMDMIVAVSEQKKMGSTPRCNEPGLVRLFCSPARQALSL</sequence>
<dbReference type="EMBL" id="CAFBQW010000023">
    <property type="protein sequence ID" value="CAB5062608.1"/>
    <property type="molecule type" value="Genomic_DNA"/>
</dbReference>
<evidence type="ECO:0000313" key="1">
    <source>
        <dbReference type="EMBL" id="CAB5062608.1"/>
    </source>
</evidence>
<gene>
    <name evidence="1" type="ORF">UFOPK4354_00339</name>
</gene>
<organism evidence="1">
    <name type="scientific">freshwater metagenome</name>
    <dbReference type="NCBI Taxonomy" id="449393"/>
    <lineage>
        <taxon>unclassified sequences</taxon>
        <taxon>metagenomes</taxon>
        <taxon>ecological metagenomes</taxon>
    </lineage>
</organism>
<dbReference type="AlphaFoldDB" id="A0A6J7UE42"/>